<dbReference type="Pfam" id="PF20149">
    <property type="entry name" value="DUF6532"/>
    <property type="match status" value="1"/>
</dbReference>
<dbReference type="InterPro" id="IPR045341">
    <property type="entry name" value="DUF6532"/>
</dbReference>
<dbReference type="HOGENOM" id="CLU_2102734_0_0_1"/>
<keyword evidence="1" id="KW-1133">Transmembrane helix</keyword>
<dbReference type="InParanoid" id="K5WK06"/>
<dbReference type="Proteomes" id="UP000008370">
    <property type="component" value="Unassembled WGS sequence"/>
</dbReference>
<reference evidence="3 4" key="1">
    <citation type="journal article" date="2012" name="BMC Genomics">
        <title>Comparative genomics of the white-rot fungi, Phanerochaete carnosa and P. chrysosporium, to elucidate the genetic basis of the distinct wood types they colonize.</title>
        <authorList>
            <person name="Suzuki H."/>
            <person name="MacDonald J."/>
            <person name="Syed K."/>
            <person name="Salamov A."/>
            <person name="Hori C."/>
            <person name="Aerts A."/>
            <person name="Henrissat B."/>
            <person name="Wiebenga A."/>
            <person name="vanKuyk P.A."/>
            <person name="Barry K."/>
            <person name="Lindquist E."/>
            <person name="LaButti K."/>
            <person name="Lapidus A."/>
            <person name="Lucas S."/>
            <person name="Coutinho P."/>
            <person name="Gong Y."/>
            <person name="Samejima M."/>
            <person name="Mahadevan R."/>
            <person name="Abou-Zaid M."/>
            <person name="de Vries R.P."/>
            <person name="Igarashi K."/>
            <person name="Yadav J.S."/>
            <person name="Grigoriev I.V."/>
            <person name="Master E.R."/>
        </authorList>
    </citation>
    <scope>NUCLEOTIDE SEQUENCE [LARGE SCALE GENOMIC DNA]</scope>
    <source>
        <strain evidence="3 4">HHB-10118-sp</strain>
    </source>
</reference>
<organism evidence="3 4">
    <name type="scientific">Phanerochaete carnosa (strain HHB-10118-sp)</name>
    <name type="common">White-rot fungus</name>
    <name type="synonym">Peniophora carnosa</name>
    <dbReference type="NCBI Taxonomy" id="650164"/>
    <lineage>
        <taxon>Eukaryota</taxon>
        <taxon>Fungi</taxon>
        <taxon>Dikarya</taxon>
        <taxon>Basidiomycota</taxon>
        <taxon>Agaricomycotina</taxon>
        <taxon>Agaricomycetes</taxon>
        <taxon>Polyporales</taxon>
        <taxon>Phanerochaetaceae</taxon>
        <taxon>Phanerochaete</taxon>
    </lineage>
</organism>
<dbReference type="AlphaFoldDB" id="K5WK06"/>
<accession>K5WK06</accession>
<evidence type="ECO:0000259" key="2">
    <source>
        <dbReference type="Pfam" id="PF20149"/>
    </source>
</evidence>
<keyword evidence="1" id="KW-0472">Membrane</keyword>
<dbReference type="GeneID" id="18907335"/>
<sequence>DLEAETGYSEHTLLVVALRAELFKTAKHLGSRHQDLLNPLPIPTIALLFTIIAYLLDTWQMGKFNASLQFTEDKYASDTLEMHGLYRIHLEFIGKWANLNTVASTKVREKLFKHVL</sequence>
<name>K5WK06_PHACS</name>
<keyword evidence="4" id="KW-1185">Reference proteome</keyword>
<evidence type="ECO:0000313" key="4">
    <source>
        <dbReference type="Proteomes" id="UP000008370"/>
    </source>
</evidence>
<keyword evidence="1" id="KW-0812">Transmembrane</keyword>
<evidence type="ECO:0000313" key="3">
    <source>
        <dbReference type="EMBL" id="EKM50597.1"/>
    </source>
</evidence>
<dbReference type="OrthoDB" id="2751838at2759"/>
<protein>
    <recommendedName>
        <fullName evidence="2">DUF6532 domain-containing protein</fullName>
    </recommendedName>
</protein>
<feature type="domain" description="DUF6532" evidence="2">
    <location>
        <begin position="5"/>
        <end position="78"/>
    </location>
</feature>
<dbReference type="EMBL" id="JH930478">
    <property type="protein sequence ID" value="EKM50597.1"/>
    <property type="molecule type" value="Genomic_DNA"/>
</dbReference>
<dbReference type="KEGG" id="pco:PHACADRAFT_105001"/>
<feature type="transmembrane region" description="Helical" evidence="1">
    <location>
        <begin position="36"/>
        <end position="56"/>
    </location>
</feature>
<evidence type="ECO:0000256" key="1">
    <source>
        <dbReference type="SAM" id="Phobius"/>
    </source>
</evidence>
<gene>
    <name evidence="3" type="ORF">PHACADRAFT_105001</name>
</gene>
<feature type="non-terminal residue" evidence="3">
    <location>
        <position position="1"/>
    </location>
</feature>
<dbReference type="RefSeq" id="XP_007400866.1">
    <property type="nucleotide sequence ID" value="XM_007400804.1"/>
</dbReference>
<proteinExistence type="predicted"/>